<keyword evidence="1" id="KW-1133">Transmembrane helix</keyword>
<dbReference type="EMBL" id="CYXN01000012">
    <property type="protein sequence ID" value="CUN04725.1"/>
    <property type="molecule type" value="Genomic_DNA"/>
</dbReference>
<accession>A0A173TS82</accession>
<evidence type="ECO:0000256" key="1">
    <source>
        <dbReference type="SAM" id="Phobius"/>
    </source>
</evidence>
<keyword evidence="1" id="KW-0812">Transmembrane</keyword>
<dbReference type="Proteomes" id="UP000095649">
    <property type="component" value="Unassembled WGS sequence"/>
</dbReference>
<protein>
    <submittedName>
        <fullName evidence="2">Uncharacterized protein</fullName>
    </submittedName>
</protein>
<feature type="transmembrane region" description="Helical" evidence="1">
    <location>
        <begin position="21"/>
        <end position="43"/>
    </location>
</feature>
<feature type="transmembrane region" description="Helical" evidence="1">
    <location>
        <begin position="49"/>
        <end position="67"/>
    </location>
</feature>
<name>A0A173TS82_9FIRM</name>
<proteinExistence type="predicted"/>
<sequence>MSEKNKQRIEKFVALCDSGKPWYVFLVLFSLLLAANALLELFTEQRVKSWVWLLNVAGIVGCVADLFHCKNLRAAKAEDENA</sequence>
<keyword evidence="1" id="KW-0472">Membrane</keyword>
<organism evidence="2 3">
    <name type="scientific">Faecalibacterium prausnitzii</name>
    <dbReference type="NCBI Taxonomy" id="853"/>
    <lineage>
        <taxon>Bacteria</taxon>
        <taxon>Bacillati</taxon>
        <taxon>Bacillota</taxon>
        <taxon>Clostridia</taxon>
        <taxon>Eubacteriales</taxon>
        <taxon>Oscillospiraceae</taxon>
        <taxon>Faecalibacterium</taxon>
    </lineage>
</organism>
<gene>
    <name evidence="2" type="ORF">ERS852582_01687</name>
</gene>
<dbReference type="OrthoDB" id="9953389at2"/>
<reference evidence="2 3" key="1">
    <citation type="submission" date="2015-09" db="EMBL/GenBank/DDBJ databases">
        <authorList>
            <consortium name="Pathogen Informatics"/>
        </authorList>
    </citation>
    <scope>NUCLEOTIDE SEQUENCE [LARGE SCALE GENOMIC DNA]</scope>
    <source>
        <strain evidence="2 3">2789STDY5834970</strain>
    </source>
</reference>
<evidence type="ECO:0000313" key="2">
    <source>
        <dbReference type="EMBL" id="CUN04725.1"/>
    </source>
</evidence>
<dbReference type="AlphaFoldDB" id="A0A173TS82"/>
<evidence type="ECO:0000313" key="3">
    <source>
        <dbReference type="Proteomes" id="UP000095649"/>
    </source>
</evidence>
<dbReference type="RefSeq" id="WP_055186131.1">
    <property type="nucleotide sequence ID" value="NZ_CYXN01000012.1"/>
</dbReference>